<dbReference type="InterPro" id="IPR036196">
    <property type="entry name" value="Ptyr_pPase_sf"/>
</dbReference>
<dbReference type="SMART" id="SM00226">
    <property type="entry name" value="LMWPc"/>
    <property type="match status" value="1"/>
</dbReference>
<organism evidence="3 4">
    <name type="scientific">Methanoculleus submarinus</name>
    <dbReference type="NCBI Taxonomy" id="204050"/>
    <lineage>
        <taxon>Archaea</taxon>
        <taxon>Methanobacteriati</taxon>
        <taxon>Methanobacteriota</taxon>
        <taxon>Stenosarchaea group</taxon>
        <taxon>Methanomicrobia</taxon>
        <taxon>Methanomicrobiales</taxon>
        <taxon>Methanomicrobiaceae</taxon>
        <taxon>Methanoculleus</taxon>
    </lineage>
</organism>
<dbReference type="EMBL" id="CP109831">
    <property type="protein sequence ID" value="UYU17473.1"/>
    <property type="molecule type" value="Genomic_DNA"/>
</dbReference>
<dbReference type="Proteomes" id="UP001156196">
    <property type="component" value="Chromosome"/>
</dbReference>
<dbReference type="InterPro" id="IPR023485">
    <property type="entry name" value="Ptyr_pPase"/>
</dbReference>
<gene>
    <name evidence="3" type="ORF">OH143_07060</name>
</gene>
<dbReference type="RefSeq" id="WP_011842910.1">
    <property type="nucleotide sequence ID" value="NZ_CP109831.1"/>
</dbReference>
<accession>A0AAX3E5N4</accession>
<keyword evidence="4" id="KW-1185">Reference proteome</keyword>
<dbReference type="Pfam" id="PF01451">
    <property type="entry name" value="LMWPc"/>
    <property type="match status" value="1"/>
</dbReference>
<dbReference type="PANTHER" id="PTHR43428">
    <property type="entry name" value="ARSENATE REDUCTASE"/>
    <property type="match status" value="1"/>
</dbReference>
<reference evidence="3" key="1">
    <citation type="submission" date="2022-10" db="EMBL/GenBank/DDBJ databases">
        <title>Complete genome of Methanoculleus submarinus DSM 15122.</title>
        <authorList>
            <person name="Chen S.-C."/>
            <person name="Lai S.-J."/>
            <person name="You Y.-T."/>
        </authorList>
    </citation>
    <scope>NUCLEOTIDE SEQUENCE</scope>
    <source>
        <strain evidence="3">DSM 15122</strain>
    </source>
</reference>
<keyword evidence="1" id="KW-0059">Arsenical resistance</keyword>
<dbReference type="GO" id="GO:0046685">
    <property type="term" value="P:response to arsenic-containing substance"/>
    <property type="evidence" value="ECO:0007669"/>
    <property type="project" value="UniProtKB-KW"/>
</dbReference>
<evidence type="ECO:0000313" key="4">
    <source>
        <dbReference type="Proteomes" id="UP001156196"/>
    </source>
</evidence>
<dbReference type="AlphaFoldDB" id="A0AAX3E5N4"/>
<dbReference type="SUPFAM" id="SSF52788">
    <property type="entry name" value="Phosphotyrosine protein phosphatases I"/>
    <property type="match status" value="1"/>
</dbReference>
<evidence type="ECO:0000256" key="1">
    <source>
        <dbReference type="ARBA" id="ARBA00022849"/>
    </source>
</evidence>
<dbReference type="PANTHER" id="PTHR43428:SF1">
    <property type="entry name" value="ARSENATE REDUCTASE"/>
    <property type="match status" value="1"/>
</dbReference>
<sequence>MKQRVLFIGTNNAARTQMAEGYLRARYSDRYEACSAGIAPTALDPLAAKVMDEIGVDIAGQRAKDLTLFDGKEMDYAVVLCAGGVCPMFPWAKETIHVDFPDPGRATGTPDKVLAAYRRSRDAVTAWLDGRFEHSKSMKEVEKSIR</sequence>
<proteinExistence type="predicted"/>
<evidence type="ECO:0000313" key="3">
    <source>
        <dbReference type="EMBL" id="UYU17473.1"/>
    </source>
</evidence>
<dbReference type="GeneID" id="76730638"/>
<protein>
    <submittedName>
        <fullName evidence="3">Arsenate reductase ArsC</fullName>
    </submittedName>
</protein>
<dbReference type="CDD" id="cd16345">
    <property type="entry name" value="LMWP_ArsC"/>
    <property type="match status" value="1"/>
</dbReference>
<feature type="domain" description="Phosphotyrosine protein phosphatase I" evidence="2">
    <location>
        <begin position="3"/>
        <end position="134"/>
    </location>
</feature>
<dbReference type="GeneID" id="4846711"/>
<dbReference type="KEGG" id="msum:OH143_07060"/>
<evidence type="ECO:0000259" key="2">
    <source>
        <dbReference type="SMART" id="SM00226"/>
    </source>
</evidence>
<name>A0AAX3E5N4_9EURY</name>
<dbReference type="Gene3D" id="3.40.50.2300">
    <property type="match status" value="1"/>
</dbReference>